<dbReference type="PROSITE" id="PS51419">
    <property type="entry name" value="RAB"/>
    <property type="match status" value="1"/>
</dbReference>
<evidence type="ECO:0000313" key="4">
    <source>
        <dbReference type="EMBL" id="KAK4217817.1"/>
    </source>
</evidence>
<dbReference type="InterPro" id="IPR027417">
    <property type="entry name" value="P-loop_NTPase"/>
</dbReference>
<reference evidence="4" key="2">
    <citation type="submission" date="2023-05" db="EMBL/GenBank/DDBJ databases">
        <authorList>
            <consortium name="Lawrence Berkeley National Laboratory"/>
            <person name="Steindorff A."/>
            <person name="Hensen N."/>
            <person name="Bonometti L."/>
            <person name="Westerberg I."/>
            <person name="Brannstrom I.O."/>
            <person name="Guillou S."/>
            <person name="Cros-Aarteil S."/>
            <person name="Calhoun S."/>
            <person name="Haridas S."/>
            <person name="Kuo A."/>
            <person name="Mondo S."/>
            <person name="Pangilinan J."/>
            <person name="Riley R."/>
            <person name="Labutti K."/>
            <person name="Andreopoulos B."/>
            <person name="Lipzen A."/>
            <person name="Chen C."/>
            <person name="Yanf M."/>
            <person name="Daum C."/>
            <person name="Ng V."/>
            <person name="Clum A."/>
            <person name="Ohm R."/>
            <person name="Martin F."/>
            <person name="Silar P."/>
            <person name="Natvig D."/>
            <person name="Lalanne C."/>
            <person name="Gautier V."/>
            <person name="Ament-Velasquez S.L."/>
            <person name="Kruys A."/>
            <person name="Hutchinson M.I."/>
            <person name="Powell A.J."/>
            <person name="Barry K."/>
            <person name="Miller A.N."/>
            <person name="Grigoriev I.V."/>
            <person name="Debuchy R."/>
            <person name="Gladieux P."/>
            <person name="Thoren M.H."/>
            <person name="Johannesson H."/>
        </authorList>
    </citation>
    <scope>NUCLEOTIDE SEQUENCE</scope>
    <source>
        <strain evidence="4">PSN293</strain>
    </source>
</reference>
<dbReference type="EMBL" id="MU858057">
    <property type="protein sequence ID" value="KAK4217817.1"/>
    <property type="molecule type" value="Genomic_DNA"/>
</dbReference>
<feature type="region of interest" description="Disordered" evidence="3">
    <location>
        <begin position="180"/>
        <end position="248"/>
    </location>
</feature>
<dbReference type="InterPro" id="IPR001806">
    <property type="entry name" value="Small_GTPase"/>
</dbReference>
<dbReference type="PANTHER" id="PTHR24073">
    <property type="entry name" value="DRAB5-RELATED"/>
    <property type="match status" value="1"/>
</dbReference>
<dbReference type="GO" id="GO:0005525">
    <property type="term" value="F:GTP binding"/>
    <property type="evidence" value="ECO:0007669"/>
    <property type="project" value="UniProtKB-KW"/>
</dbReference>
<dbReference type="SMART" id="SM00175">
    <property type="entry name" value="RAB"/>
    <property type="match status" value="1"/>
</dbReference>
<feature type="compositionally biased region" description="Polar residues" evidence="3">
    <location>
        <begin position="235"/>
        <end position="244"/>
    </location>
</feature>
<accession>A0AAN6YJI1</accession>
<keyword evidence="2" id="KW-0342">GTP-binding</keyword>
<dbReference type="CDD" id="cd00154">
    <property type="entry name" value="Rab"/>
    <property type="match status" value="1"/>
</dbReference>
<keyword evidence="5" id="KW-1185">Reference proteome</keyword>
<dbReference type="Gene3D" id="3.40.50.300">
    <property type="entry name" value="P-loop containing nucleotide triphosphate hydrolases"/>
    <property type="match status" value="1"/>
</dbReference>
<organism evidence="4 5">
    <name type="scientific">Rhypophila decipiens</name>
    <dbReference type="NCBI Taxonomy" id="261697"/>
    <lineage>
        <taxon>Eukaryota</taxon>
        <taxon>Fungi</taxon>
        <taxon>Dikarya</taxon>
        <taxon>Ascomycota</taxon>
        <taxon>Pezizomycotina</taxon>
        <taxon>Sordariomycetes</taxon>
        <taxon>Sordariomycetidae</taxon>
        <taxon>Sordariales</taxon>
        <taxon>Naviculisporaceae</taxon>
        <taxon>Rhypophila</taxon>
    </lineage>
</organism>
<dbReference type="SMART" id="SM00174">
    <property type="entry name" value="RHO"/>
    <property type="match status" value="1"/>
</dbReference>
<dbReference type="PROSITE" id="PS51421">
    <property type="entry name" value="RAS"/>
    <property type="match status" value="1"/>
</dbReference>
<protein>
    <submittedName>
        <fullName evidence="4">Ras-domain-containing protein</fullName>
    </submittedName>
</protein>
<dbReference type="GO" id="GO:0003924">
    <property type="term" value="F:GTPase activity"/>
    <property type="evidence" value="ECO:0007669"/>
    <property type="project" value="InterPro"/>
</dbReference>
<dbReference type="AlphaFoldDB" id="A0AAN6YJI1"/>
<reference evidence="4" key="1">
    <citation type="journal article" date="2023" name="Mol. Phylogenet. Evol.">
        <title>Genome-scale phylogeny and comparative genomics of the fungal order Sordariales.</title>
        <authorList>
            <person name="Hensen N."/>
            <person name="Bonometti L."/>
            <person name="Westerberg I."/>
            <person name="Brannstrom I.O."/>
            <person name="Guillou S."/>
            <person name="Cros-Aarteil S."/>
            <person name="Calhoun S."/>
            <person name="Haridas S."/>
            <person name="Kuo A."/>
            <person name="Mondo S."/>
            <person name="Pangilinan J."/>
            <person name="Riley R."/>
            <person name="LaButti K."/>
            <person name="Andreopoulos B."/>
            <person name="Lipzen A."/>
            <person name="Chen C."/>
            <person name="Yan M."/>
            <person name="Daum C."/>
            <person name="Ng V."/>
            <person name="Clum A."/>
            <person name="Steindorff A."/>
            <person name="Ohm R.A."/>
            <person name="Martin F."/>
            <person name="Silar P."/>
            <person name="Natvig D.O."/>
            <person name="Lalanne C."/>
            <person name="Gautier V."/>
            <person name="Ament-Velasquez S.L."/>
            <person name="Kruys A."/>
            <person name="Hutchinson M.I."/>
            <person name="Powell A.J."/>
            <person name="Barry K."/>
            <person name="Miller A.N."/>
            <person name="Grigoriev I.V."/>
            <person name="Debuchy R."/>
            <person name="Gladieux P."/>
            <person name="Hiltunen Thoren M."/>
            <person name="Johannesson H."/>
        </authorList>
    </citation>
    <scope>NUCLEOTIDE SEQUENCE</scope>
    <source>
        <strain evidence="4">PSN293</strain>
    </source>
</reference>
<name>A0AAN6YJI1_9PEZI</name>
<feature type="compositionally biased region" description="Low complexity" evidence="3">
    <location>
        <begin position="180"/>
        <end position="234"/>
    </location>
</feature>
<evidence type="ECO:0000256" key="2">
    <source>
        <dbReference type="ARBA" id="ARBA00023134"/>
    </source>
</evidence>
<dbReference type="NCBIfam" id="TIGR00231">
    <property type="entry name" value="small_GTP"/>
    <property type="match status" value="1"/>
</dbReference>
<evidence type="ECO:0000313" key="5">
    <source>
        <dbReference type="Proteomes" id="UP001301769"/>
    </source>
</evidence>
<gene>
    <name evidence="4" type="ORF">QBC37DRAFT_33215</name>
</gene>
<dbReference type="InterPro" id="IPR005225">
    <property type="entry name" value="Small_GTP-bd"/>
</dbReference>
<dbReference type="Proteomes" id="UP001301769">
    <property type="component" value="Unassembled WGS sequence"/>
</dbReference>
<dbReference type="Pfam" id="PF00071">
    <property type="entry name" value="Ras"/>
    <property type="match status" value="1"/>
</dbReference>
<dbReference type="PRINTS" id="PR00449">
    <property type="entry name" value="RASTRNSFRMNG"/>
</dbReference>
<sequence>MSSLEAKIVVLGSQGVGKTSLVTRYCKGAFNPSQITSTVGASFMTKRVVDTDTDTVVRLQIWDTAGQERFRSISRLYYRGANACILCYSITDAQSFAEMGIWLTELRRNLPADIVLHVVGTKADIVAKDPSRREVPFERCIAYVAENLAPGQGGTPPPTAQTPSAAALMGMTGSYFFGGNNNNNNNNNNNAGNGNANANAPGTDGRSSTGLLSSQSAGQQTQQQSTGQLPLQSTEPKSPSSKRSSGFWGQEVGWDACHEISAESGEGVEEVFRVVTRKLVEQNRKMQQALLAATATPGGEYTPSAGVSGMYGDGSGAGPGGGGSYFDGVNARGSFRVGRDRRSWLFSPGFSVSPAITTTQEERPGGDGGDGTGRRKRGCC</sequence>
<feature type="region of interest" description="Disordered" evidence="3">
    <location>
        <begin position="349"/>
        <end position="380"/>
    </location>
</feature>
<dbReference type="SUPFAM" id="SSF52540">
    <property type="entry name" value="P-loop containing nucleoside triphosphate hydrolases"/>
    <property type="match status" value="1"/>
</dbReference>
<proteinExistence type="predicted"/>
<keyword evidence="1" id="KW-0547">Nucleotide-binding</keyword>
<evidence type="ECO:0000256" key="1">
    <source>
        <dbReference type="ARBA" id="ARBA00022741"/>
    </source>
</evidence>
<dbReference type="FunFam" id="3.40.50.300:FF:001584">
    <property type="entry name" value="Ras-like GTP-binding protein RYL2"/>
    <property type="match status" value="1"/>
</dbReference>
<comment type="caution">
    <text evidence="4">The sequence shown here is derived from an EMBL/GenBank/DDBJ whole genome shotgun (WGS) entry which is preliminary data.</text>
</comment>
<dbReference type="SMART" id="SM00173">
    <property type="entry name" value="RAS"/>
    <property type="match status" value="1"/>
</dbReference>
<evidence type="ECO:0000256" key="3">
    <source>
        <dbReference type="SAM" id="MobiDB-lite"/>
    </source>
</evidence>